<evidence type="ECO:0008006" key="2">
    <source>
        <dbReference type="Google" id="ProtNLM"/>
    </source>
</evidence>
<dbReference type="PANTHER" id="PTHR42957">
    <property type="entry name" value="HELICASE MJ1565-RELATED"/>
    <property type="match status" value="1"/>
</dbReference>
<dbReference type="EMBL" id="MT144440">
    <property type="protein sequence ID" value="QJA53670.1"/>
    <property type="molecule type" value="Genomic_DNA"/>
</dbReference>
<dbReference type="SUPFAM" id="SSF52540">
    <property type="entry name" value="P-loop containing nucleoside triphosphate hydrolases"/>
    <property type="match status" value="1"/>
</dbReference>
<accession>A0A6H2A2J3</accession>
<gene>
    <name evidence="1" type="ORF">TM448A03779_0007</name>
</gene>
<protein>
    <recommendedName>
        <fullName evidence="2">ATPase domain containing protein</fullName>
    </recommendedName>
</protein>
<dbReference type="Gene3D" id="3.40.50.300">
    <property type="entry name" value="P-loop containing nucleotide triphosphate hydrolases"/>
    <property type="match status" value="1"/>
</dbReference>
<name>A0A6H2A2J3_9ZZZZ</name>
<dbReference type="AlphaFoldDB" id="A0A6H2A2J3"/>
<proteinExistence type="predicted"/>
<dbReference type="InterPro" id="IPR027417">
    <property type="entry name" value="P-loop_NTPase"/>
</dbReference>
<sequence length="191" mass="21786">MSNGLKVEKKPRTFKLASDEVICIGGMRGTGKTTLAKHITSQFESVYVFDPLNQYAEFEHYVPETSSIEEFDSVAKRIWLKGNMVFVVEECEGYLGERMALSPYAFKIVLQGRNRGIGLIAVTRRIANLSKTVFSLSDHVYLFRFFSPNDVKYCAEFIGRAWGARLQKLPKFHFLYYSTEGEIMECPPIAI</sequence>
<evidence type="ECO:0000313" key="1">
    <source>
        <dbReference type="EMBL" id="QJA53670.1"/>
    </source>
</evidence>
<reference evidence="1" key="1">
    <citation type="submission" date="2020-03" db="EMBL/GenBank/DDBJ databases">
        <title>The deep terrestrial virosphere.</title>
        <authorList>
            <person name="Holmfeldt K."/>
            <person name="Nilsson E."/>
            <person name="Simone D."/>
            <person name="Lopez-Fernandez M."/>
            <person name="Wu X."/>
            <person name="de Brujin I."/>
            <person name="Lundin D."/>
            <person name="Andersson A."/>
            <person name="Bertilsson S."/>
            <person name="Dopson M."/>
        </authorList>
    </citation>
    <scope>NUCLEOTIDE SEQUENCE</scope>
    <source>
        <strain evidence="1">TM448A03779</strain>
    </source>
</reference>
<dbReference type="InterPro" id="IPR008571">
    <property type="entry name" value="HerA-like"/>
</dbReference>
<dbReference type="PANTHER" id="PTHR42957:SF1">
    <property type="entry name" value="HELICASE MJ1565-RELATED"/>
    <property type="match status" value="1"/>
</dbReference>
<organism evidence="1">
    <name type="scientific">viral metagenome</name>
    <dbReference type="NCBI Taxonomy" id="1070528"/>
    <lineage>
        <taxon>unclassified sequences</taxon>
        <taxon>metagenomes</taxon>
        <taxon>organismal metagenomes</taxon>
    </lineage>
</organism>